<gene>
    <name evidence="1" type="ORF">BJY14_003261</name>
</gene>
<proteinExistence type="predicted"/>
<dbReference type="AlphaFoldDB" id="A0A7Y9EGE0"/>
<dbReference type="RefSeq" id="WP_179844378.1">
    <property type="nucleotide sequence ID" value="NZ_JACCBA010000001.1"/>
</dbReference>
<name>A0A7Y9EGE0_9ACTN</name>
<accession>A0A7Y9EGE0</accession>
<protein>
    <submittedName>
        <fullName evidence="1">Uncharacterized protein</fullName>
    </submittedName>
</protein>
<sequence length="170" mass="18903">MRELLAPLMRDADVRLYLRIEVKGGGAVDPADLVYPIIFSPDFDRGPYQDAEPKRPSTVAELSSELFLVDVPPMRLVPFLQMLLTTDFAYLESRASLSQQEAESIARKVVDLVGADARWWSNVEYPKWAWEYGDFSGDFGANPLTGHTYDCAMVGVGDSVAVAFLAYSDD</sequence>
<evidence type="ECO:0000313" key="1">
    <source>
        <dbReference type="EMBL" id="NYD47278.1"/>
    </source>
</evidence>
<organism evidence="1 2">
    <name type="scientific">Actinomadura luteofluorescens</name>
    <dbReference type="NCBI Taxonomy" id="46163"/>
    <lineage>
        <taxon>Bacteria</taxon>
        <taxon>Bacillati</taxon>
        <taxon>Actinomycetota</taxon>
        <taxon>Actinomycetes</taxon>
        <taxon>Streptosporangiales</taxon>
        <taxon>Thermomonosporaceae</taxon>
        <taxon>Actinomadura</taxon>
    </lineage>
</organism>
<reference evidence="1 2" key="1">
    <citation type="submission" date="2020-07" db="EMBL/GenBank/DDBJ databases">
        <title>Sequencing the genomes of 1000 actinobacteria strains.</title>
        <authorList>
            <person name="Klenk H.-P."/>
        </authorList>
    </citation>
    <scope>NUCLEOTIDE SEQUENCE [LARGE SCALE GENOMIC DNA]</scope>
    <source>
        <strain evidence="1 2">DSM 40398</strain>
    </source>
</reference>
<evidence type="ECO:0000313" key="2">
    <source>
        <dbReference type="Proteomes" id="UP000529783"/>
    </source>
</evidence>
<comment type="caution">
    <text evidence="1">The sequence shown here is derived from an EMBL/GenBank/DDBJ whole genome shotgun (WGS) entry which is preliminary data.</text>
</comment>
<dbReference type="Proteomes" id="UP000529783">
    <property type="component" value="Unassembled WGS sequence"/>
</dbReference>
<dbReference type="EMBL" id="JACCBA010000001">
    <property type="protein sequence ID" value="NYD47278.1"/>
    <property type="molecule type" value="Genomic_DNA"/>
</dbReference>
<keyword evidence="2" id="KW-1185">Reference proteome</keyword>